<organism evidence="3 4">
    <name type="scientific">Camellia sinensis var. sinensis</name>
    <name type="common">China tea</name>
    <dbReference type="NCBI Taxonomy" id="542762"/>
    <lineage>
        <taxon>Eukaryota</taxon>
        <taxon>Viridiplantae</taxon>
        <taxon>Streptophyta</taxon>
        <taxon>Embryophyta</taxon>
        <taxon>Tracheophyta</taxon>
        <taxon>Spermatophyta</taxon>
        <taxon>Magnoliopsida</taxon>
        <taxon>eudicotyledons</taxon>
        <taxon>Gunneridae</taxon>
        <taxon>Pentapetalae</taxon>
        <taxon>asterids</taxon>
        <taxon>Ericales</taxon>
        <taxon>Theaceae</taxon>
        <taxon>Camellia</taxon>
    </lineage>
</organism>
<dbReference type="AlphaFoldDB" id="A0A4S4DHN3"/>
<gene>
    <name evidence="3" type="ORF">TEA_021142</name>
</gene>
<dbReference type="GO" id="GO:0006338">
    <property type="term" value="P:chromatin remodeling"/>
    <property type="evidence" value="ECO:0007669"/>
    <property type="project" value="InterPro"/>
</dbReference>
<dbReference type="InterPro" id="IPR009462">
    <property type="entry name" value="CHD_II_SANT-like"/>
</dbReference>
<dbReference type="PANTHER" id="PTHR31182">
    <property type="entry name" value="C2 NT-TYPE DOMAIN-CONTAINING PROTEIN"/>
    <property type="match status" value="1"/>
</dbReference>
<dbReference type="PANTHER" id="PTHR31182:SF17">
    <property type="entry name" value="EEIG1_EHBP1 PROTEIN AMINO-TERMINAL DOMAIN PROTEIN"/>
    <property type="match status" value="1"/>
</dbReference>
<comment type="caution">
    <text evidence="3">The sequence shown here is derived from an EMBL/GenBank/DDBJ whole genome shotgun (WGS) entry which is preliminary data.</text>
</comment>
<dbReference type="Pfam" id="PF06465">
    <property type="entry name" value="DUF1087"/>
    <property type="match status" value="1"/>
</dbReference>
<dbReference type="SMART" id="SM01147">
    <property type="entry name" value="DUF1087"/>
    <property type="match status" value="1"/>
</dbReference>
<evidence type="ECO:0000313" key="3">
    <source>
        <dbReference type="EMBL" id="THG01396.1"/>
    </source>
</evidence>
<dbReference type="Pfam" id="PF06461">
    <property type="entry name" value="CHDII_SANT-like"/>
    <property type="match status" value="1"/>
</dbReference>
<sequence length="674" mass="76181">MRKVKRCFTCYKPTDHGNGEKSPKNCNYYSEMSAEEKNEKITSAISYCEVANFEYIDEVEAAAEEEARKASTENKTTTNNPDRAIYWEELLKDRYEVHKVEDFNAMGKGNRRRKQMVSVEDEDLAGLEDVRSEGEDDNYEAELTDEETAASGILTGRRPYRKKICVDSAESLPLMEGEGRSFRVKGFNQNQRAAFVQIMMRYGTLFLTHIAEDITDSPTFSDGVPKGLRIEDVLVRIAVLLLIRDKVKAASEKPGTPLFPDDIVSRFPGLKRGRHGYGRWQAIVDDKDLKVQEVICQELNLPVVTLPVPGASQSQDGANVVSAETPMNETKGTVVGNDLAVDAANRAPDAANRSQLFQDSSSLYHYREMQRRQIEFIKKKGDAKANETRIEEPETEAKVLDMPSPCSMEIDSQTNNQLPQVITSEEISAAACDDKPDRLEIARLYNEKLDVNEPACEQMEPSTTGHWEEKELVSRDGQAKLKANVFFASFDQHSDKAVGESACAALAAVIASWLQSNQDNMSTRAQFDKLIVEGSSEWRKLCDNQDLINQFPNKHFDIETVLQARLRPILVLHEKSFIGFFAPEKFETLKGVMSFDQIWDEIKKNAEGDNDMPRIYIVSWNDHFFVLKVDVNAYYIINTFGERLFEGCNQAYILRFDDSALMRGKIEKEGASSD</sequence>
<dbReference type="SMART" id="SM01146">
    <property type="entry name" value="DUF1086"/>
    <property type="match status" value="1"/>
</dbReference>
<accession>A0A4S4DHN3</accession>
<proteinExistence type="predicted"/>
<reference evidence="3 4" key="1">
    <citation type="journal article" date="2018" name="Proc. Natl. Acad. Sci. U.S.A.">
        <title>Draft genome sequence of Camellia sinensis var. sinensis provides insights into the evolution of the tea genome and tea quality.</title>
        <authorList>
            <person name="Wei C."/>
            <person name="Yang H."/>
            <person name="Wang S."/>
            <person name="Zhao J."/>
            <person name="Liu C."/>
            <person name="Gao L."/>
            <person name="Xia E."/>
            <person name="Lu Y."/>
            <person name="Tai Y."/>
            <person name="She G."/>
            <person name="Sun J."/>
            <person name="Cao H."/>
            <person name="Tong W."/>
            <person name="Gao Q."/>
            <person name="Li Y."/>
            <person name="Deng W."/>
            <person name="Jiang X."/>
            <person name="Wang W."/>
            <person name="Chen Q."/>
            <person name="Zhang S."/>
            <person name="Li H."/>
            <person name="Wu J."/>
            <person name="Wang P."/>
            <person name="Li P."/>
            <person name="Shi C."/>
            <person name="Zheng F."/>
            <person name="Jian J."/>
            <person name="Huang B."/>
            <person name="Shan D."/>
            <person name="Shi M."/>
            <person name="Fang C."/>
            <person name="Yue Y."/>
            <person name="Li F."/>
            <person name="Li D."/>
            <person name="Wei S."/>
            <person name="Han B."/>
            <person name="Jiang C."/>
            <person name="Yin Y."/>
            <person name="Xia T."/>
            <person name="Zhang Z."/>
            <person name="Bennetzen J.L."/>
            <person name="Zhao S."/>
            <person name="Wan X."/>
        </authorList>
    </citation>
    <scope>NUCLEOTIDE SEQUENCE [LARGE SCALE GENOMIC DNA]</scope>
    <source>
        <strain evidence="4">cv. Shuchazao</strain>
        <tissue evidence="3">Leaf</tissue>
    </source>
</reference>
<feature type="domain" description="CHD subfamily II SANT-like" evidence="1">
    <location>
        <begin position="131"/>
        <end position="264"/>
    </location>
</feature>
<protein>
    <submittedName>
        <fullName evidence="3">Uncharacterized protein</fullName>
    </submittedName>
</protein>
<dbReference type="GO" id="GO:0003677">
    <property type="term" value="F:DNA binding"/>
    <property type="evidence" value="ECO:0007669"/>
    <property type="project" value="InterPro"/>
</dbReference>
<dbReference type="STRING" id="542762.A0A4S4DHN3"/>
<evidence type="ECO:0000259" key="2">
    <source>
        <dbReference type="SMART" id="SM01147"/>
    </source>
</evidence>
<name>A0A4S4DHN3_CAMSN</name>
<dbReference type="InterPro" id="IPR009463">
    <property type="entry name" value="DUF1087"/>
</dbReference>
<feature type="domain" description="DUF1087" evidence="2">
    <location>
        <begin position="61"/>
        <end position="126"/>
    </location>
</feature>
<dbReference type="Proteomes" id="UP000306102">
    <property type="component" value="Unassembled WGS sequence"/>
</dbReference>
<evidence type="ECO:0000313" key="4">
    <source>
        <dbReference type="Proteomes" id="UP000306102"/>
    </source>
</evidence>
<keyword evidence="4" id="KW-1185">Reference proteome</keyword>
<dbReference type="EMBL" id="SDRB02011424">
    <property type="protein sequence ID" value="THG01396.1"/>
    <property type="molecule type" value="Genomic_DNA"/>
</dbReference>
<evidence type="ECO:0000259" key="1">
    <source>
        <dbReference type="SMART" id="SM01146"/>
    </source>
</evidence>